<dbReference type="InterPro" id="IPR014179">
    <property type="entry name" value="PfaD-like_TIM-barrel"/>
</dbReference>
<reference evidence="4 5" key="1">
    <citation type="submission" date="2021-05" db="EMBL/GenBank/DDBJ databases">
        <title>Draft Whole Genome Sequencing Of Biosensor Chromobacterium violaceum Strain CV026 Reveals A Regulatory RNA In Chromobacterium violaceum Phenotype Regulatory Network.</title>
        <authorList>
            <person name="Hong K.W."/>
            <person name="Chan K.G."/>
            <person name="Chang C.-Y."/>
        </authorList>
    </citation>
    <scope>NUCLEOTIDE SEQUENCE [LARGE SCALE GENOMIC DNA]</scope>
    <source>
        <strain evidence="4 5">ATCC 31532</strain>
    </source>
</reference>
<evidence type="ECO:0000256" key="1">
    <source>
        <dbReference type="ARBA" id="ARBA00022450"/>
    </source>
</evidence>
<dbReference type="RefSeq" id="WP_052257951.1">
    <property type="nucleotide sequence ID" value="NZ_CP142381.1"/>
</dbReference>
<feature type="domain" description="Carrier" evidence="3">
    <location>
        <begin position="483"/>
        <end position="557"/>
    </location>
</feature>
<dbReference type="Pfam" id="PF00550">
    <property type="entry name" value="PP-binding"/>
    <property type="match status" value="1"/>
</dbReference>
<dbReference type="EMBL" id="JAHDTB010000034">
    <property type="protein sequence ID" value="MBW8290127.1"/>
    <property type="molecule type" value="Genomic_DNA"/>
</dbReference>
<accession>A0ABS7FJ84</accession>
<keyword evidence="5" id="KW-1185">Reference proteome</keyword>
<evidence type="ECO:0000313" key="4">
    <source>
        <dbReference type="EMBL" id="MBW8290127.1"/>
    </source>
</evidence>
<dbReference type="InterPro" id="IPR036736">
    <property type="entry name" value="ACP-like_sf"/>
</dbReference>
<comment type="caution">
    <text evidence="4">The sequence shown here is derived from an EMBL/GenBank/DDBJ whole genome shotgun (WGS) entry which is preliminary data.</text>
</comment>
<evidence type="ECO:0000259" key="3">
    <source>
        <dbReference type="PROSITE" id="PS50075"/>
    </source>
</evidence>
<dbReference type="Pfam" id="PF21607">
    <property type="entry name" value="FabD_helical_ins"/>
    <property type="match status" value="1"/>
</dbReference>
<keyword evidence="1" id="KW-0596">Phosphopantetheine</keyword>
<dbReference type="Pfam" id="PF03060">
    <property type="entry name" value="NMO"/>
    <property type="match status" value="1"/>
</dbReference>
<gene>
    <name evidence="4" type="ORF">KIF53_21015</name>
</gene>
<dbReference type="SUPFAM" id="SSF51412">
    <property type="entry name" value="Inosine monophosphate dehydrogenase (IMPDH)"/>
    <property type="match status" value="1"/>
</dbReference>
<dbReference type="InterPro" id="IPR013785">
    <property type="entry name" value="Aldolase_TIM"/>
</dbReference>
<dbReference type="PANTHER" id="PTHR32332">
    <property type="entry name" value="2-NITROPROPANE DIOXYGENASE"/>
    <property type="match status" value="1"/>
</dbReference>
<dbReference type="PROSITE" id="PS50075">
    <property type="entry name" value="CARRIER"/>
    <property type="match status" value="1"/>
</dbReference>
<dbReference type="Gene3D" id="3.20.20.70">
    <property type="entry name" value="Aldolase class I"/>
    <property type="match status" value="1"/>
</dbReference>
<name>A0ABS7FJ84_9NEIS</name>
<dbReference type="Proteomes" id="UP000711178">
    <property type="component" value="Unassembled WGS sequence"/>
</dbReference>
<keyword evidence="2" id="KW-0597">Phosphoprotein</keyword>
<dbReference type="Gene3D" id="1.10.1200.10">
    <property type="entry name" value="ACP-like"/>
    <property type="match status" value="1"/>
</dbReference>
<evidence type="ECO:0000313" key="5">
    <source>
        <dbReference type="Proteomes" id="UP000711178"/>
    </source>
</evidence>
<dbReference type="NCBIfam" id="TIGR02814">
    <property type="entry name" value="pfaD_fam"/>
    <property type="match status" value="1"/>
</dbReference>
<dbReference type="SUPFAM" id="SSF47336">
    <property type="entry name" value="ACP-like"/>
    <property type="match status" value="1"/>
</dbReference>
<dbReference type="InterPro" id="IPR049489">
    <property type="entry name" value="FabD-like_helical_ins"/>
</dbReference>
<protein>
    <submittedName>
        <fullName evidence="4">PfaD family polyunsaturated fatty acid/polyketide biosynthesis protein</fullName>
    </submittedName>
</protein>
<dbReference type="PANTHER" id="PTHR32332:SF20">
    <property type="entry name" value="2-NITROPROPANE DIOXYGENASE-LIKE PROTEIN"/>
    <property type="match status" value="1"/>
</dbReference>
<dbReference type="InterPro" id="IPR020806">
    <property type="entry name" value="PKS_PP-bd"/>
</dbReference>
<dbReference type="InterPro" id="IPR009081">
    <property type="entry name" value="PP-bd_ACP"/>
</dbReference>
<sequence>MIQASSPALRGAEQLGSAAFRQRHGLRLAYMAGAMANGIAGEELVIALSRAGCLASFGAAGLSLERVDAAIARLRAELPGKPLCFNLIHTPDDPALERALVDLYLSRGVETIEASAFMALSPAIVLYRAKGARLDGAGGAVARQRVIAKVSRREVAEPFFRPAPDAILDALQAAGELTAQEAAAARLLPVADDVTVEADSGGHTDRQSLVCALPALSLLRRRVAEVFPAAARVGLGAAGGISTPAAIAAAFAMGADYVVTGSVNQACVESATSPAVRKLLAAADLADVTMAPAADMFELGVQVQVLKRGTLFAVRGAQLAELYRAHPSLQAIPPAELARLEQQLFRQPLAAVEAETLAFWQQRNPALAEQASRDPKVRMGLVFRWYLGQSSRWAIQGAPERTLDYQVWCGPAMGAFNAWAAGTPFADPAARRAAAVADALMQAAAQPLPQPATGMEAPQAAPQQALRPEPAPAAMPPASFAAEDIQEWLMEQIASQLDLSPDDIDPRRTFESYTLDSTRALLILTRLEKRLALKLSPTLIWNYPTIETLAAQLCKMASVKKIDMQTAQTT</sequence>
<proteinExistence type="predicted"/>
<evidence type="ECO:0000256" key="2">
    <source>
        <dbReference type="ARBA" id="ARBA00022553"/>
    </source>
</evidence>
<dbReference type="SMART" id="SM01294">
    <property type="entry name" value="PKS_PP_betabranch"/>
    <property type="match status" value="1"/>
</dbReference>
<organism evidence="4 5">
    <name type="scientific">Chromobacterium subtsugae</name>
    <dbReference type="NCBI Taxonomy" id="251747"/>
    <lineage>
        <taxon>Bacteria</taxon>
        <taxon>Pseudomonadati</taxon>
        <taxon>Pseudomonadota</taxon>
        <taxon>Betaproteobacteria</taxon>
        <taxon>Neisseriales</taxon>
        <taxon>Chromobacteriaceae</taxon>
        <taxon>Chromobacterium</taxon>
    </lineage>
</organism>
<dbReference type="GeneID" id="89685647"/>
<dbReference type="SMART" id="SM00823">
    <property type="entry name" value="PKS_PP"/>
    <property type="match status" value="1"/>
</dbReference>